<evidence type="ECO:0000313" key="2">
    <source>
        <dbReference type="Proteomes" id="UP000054359"/>
    </source>
</evidence>
<proteinExistence type="predicted"/>
<dbReference type="AlphaFoldDB" id="A0A087TFM4"/>
<sequence>MATLISWNCRGFHRNLIDIKNIINAHNPVCFAIQETNLKPEKPA</sequence>
<dbReference type="OrthoDB" id="6461748at2759"/>
<reference evidence="1 2" key="1">
    <citation type="submission" date="2013-11" db="EMBL/GenBank/DDBJ databases">
        <title>Genome sequencing of Stegodyphus mimosarum.</title>
        <authorList>
            <person name="Bechsgaard J."/>
        </authorList>
    </citation>
    <scope>NUCLEOTIDE SEQUENCE [LARGE SCALE GENOMIC DNA]</scope>
</reference>
<accession>A0A087TFM4</accession>
<keyword evidence="2" id="KW-1185">Reference proteome</keyword>
<dbReference type="EMBL" id="KK114997">
    <property type="protein sequence ID" value="KFM63913.1"/>
    <property type="molecule type" value="Genomic_DNA"/>
</dbReference>
<dbReference type="Proteomes" id="UP000054359">
    <property type="component" value="Unassembled WGS sequence"/>
</dbReference>
<evidence type="ECO:0000313" key="1">
    <source>
        <dbReference type="EMBL" id="KFM63913.1"/>
    </source>
</evidence>
<organism evidence="1 2">
    <name type="scientific">Stegodyphus mimosarum</name>
    <name type="common">African social velvet spider</name>
    <dbReference type="NCBI Taxonomy" id="407821"/>
    <lineage>
        <taxon>Eukaryota</taxon>
        <taxon>Metazoa</taxon>
        <taxon>Ecdysozoa</taxon>
        <taxon>Arthropoda</taxon>
        <taxon>Chelicerata</taxon>
        <taxon>Arachnida</taxon>
        <taxon>Araneae</taxon>
        <taxon>Araneomorphae</taxon>
        <taxon>Entelegynae</taxon>
        <taxon>Eresoidea</taxon>
        <taxon>Eresidae</taxon>
        <taxon>Stegodyphus</taxon>
    </lineage>
</organism>
<dbReference type="InterPro" id="IPR036691">
    <property type="entry name" value="Endo/exonu/phosph_ase_sf"/>
</dbReference>
<gene>
    <name evidence="1" type="ORF">X975_21057</name>
</gene>
<protein>
    <submittedName>
        <fullName evidence="1">Uncharacterized protein</fullName>
    </submittedName>
</protein>
<name>A0A087TFM4_STEMI</name>
<dbReference type="SUPFAM" id="SSF56219">
    <property type="entry name" value="DNase I-like"/>
    <property type="match status" value="1"/>
</dbReference>
<dbReference type="Gene3D" id="3.60.10.10">
    <property type="entry name" value="Endonuclease/exonuclease/phosphatase"/>
    <property type="match status" value="1"/>
</dbReference>
<feature type="non-terminal residue" evidence="1">
    <location>
        <position position="44"/>
    </location>
</feature>